<evidence type="ECO:0000256" key="3">
    <source>
        <dbReference type="PROSITE-ProRule" id="PRU00339"/>
    </source>
</evidence>
<dbReference type="PANTHER" id="PTHR44943:SF8">
    <property type="entry name" value="TPR REPEAT-CONTAINING PROTEIN MJ0263"/>
    <property type="match status" value="1"/>
</dbReference>
<evidence type="ECO:0000256" key="2">
    <source>
        <dbReference type="ARBA" id="ARBA00022803"/>
    </source>
</evidence>
<protein>
    <submittedName>
        <fullName evidence="5">Uncharacterized protein</fullName>
    </submittedName>
</protein>
<feature type="transmembrane region" description="Helical" evidence="4">
    <location>
        <begin position="234"/>
        <end position="254"/>
    </location>
</feature>
<evidence type="ECO:0000256" key="4">
    <source>
        <dbReference type="SAM" id="Phobius"/>
    </source>
</evidence>
<keyword evidence="4" id="KW-1133">Transmembrane helix</keyword>
<comment type="caution">
    <text evidence="5">The sequence shown here is derived from an EMBL/GenBank/DDBJ whole genome shotgun (WGS) entry which is preliminary data.</text>
</comment>
<dbReference type="Gene3D" id="1.25.40.10">
    <property type="entry name" value="Tetratricopeptide repeat domain"/>
    <property type="match status" value="1"/>
</dbReference>
<dbReference type="EMBL" id="MFGW01000136">
    <property type="protein sequence ID" value="OGF64517.1"/>
    <property type="molecule type" value="Genomic_DNA"/>
</dbReference>
<evidence type="ECO:0000313" key="6">
    <source>
        <dbReference type="Proteomes" id="UP000178943"/>
    </source>
</evidence>
<dbReference type="InterPro" id="IPR051685">
    <property type="entry name" value="Ycf3/AcsC/BcsC/TPR_MFPF"/>
</dbReference>
<dbReference type="PROSITE" id="PS50005">
    <property type="entry name" value="TPR"/>
    <property type="match status" value="2"/>
</dbReference>
<proteinExistence type="predicted"/>
<dbReference type="SUPFAM" id="SSF48452">
    <property type="entry name" value="TPR-like"/>
    <property type="match status" value="1"/>
</dbReference>
<feature type="transmembrane region" description="Helical" evidence="4">
    <location>
        <begin position="20"/>
        <end position="37"/>
    </location>
</feature>
<feature type="transmembrane region" description="Helical" evidence="4">
    <location>
        <begin position="349"/>
        <end position="370"/>
    </location>
</feature>
<gene>
    <name evidence="5" type="ORF">A2Y62_06695</name>
</gene>
<dbReference type="AlphaFoldDB" id="A0A1F5VM71"/>
<feature type="transmembrane region" description="Helical" evidence="4">
    <location>
        <begin position="81"/>
        <end position="111"/>
    </location>
</feature>
<accession>A0A1F5VM71</accession>
<keyword evidence="4" id="KW-0812">Transmembrane</keyword>
<feature type="transmembrane region" description="Helical" evidence="4">
    <location>
        <begin position="182"/>
        <end position="205"/>
    </location>
</feature>
<evidence type="ECO:0000313" key="5">
    <source>
        <dbReference type="EMBL" id="OGF64517.1"/>
    </source>
</evidence>
<feature type="transmembrane region" description="Helical" evidence="4">
    <location>
        <begin position="382"/>
        <end position="403"/>
    </location>
</feature>
<name>A0A1F5VM71_9BACT</name>
<feature type="transmembrane region" description="Helical" evidence="4">
    <location>
        <begin position="302"/>
        <end position="319"/>
    </location>
</feature>
<dbReference type="Pfam" id="PF14559">
    <property type="entry name" value="TPR_19"/>
    <property type="match status" value="1"/>
</dbReference>
<reference evidence="5 6" key="1">
    <citation type="journal article" date="2016" name="Nat. Commun.">
        <title>Thousands of microbial genomes shed light on interconnected biogeochemical processes in an aquifer system.</title>
        <authorList>
            <person name="Anantharaman K."/>
            <person name="Brown C.T."/>
            <person name="Hug L.A."/>
            <person name="Sharon I."/>
            <person name="Castelle C.J."/>
            <person name="Probst A.J."/>
            <person name="Thomas B.C."/>
            <person name="Singh A."/>
            <person name="Wilkins M.J."/>
            <person name="Karaoz U."/>
            <person name="Brodie E.L."/>
            <person name="Williams K.H."/>
            <person name="Hubbard S.S."/>
            <person name="Banfield J.F."/>
        </authorList>
    </citation>
    <scope>NUCLEOTIDE SEQUENCE [LARGE SCALE GENOMIC DNA]</scope>
</reference>
<feature type="transmembrane region" description="Helical" evidence="4">
    <location>
        <begin position="326"/>
        <end position="343"/>
    </location>
</feature>
<organism evidence="5 6">
    <name type="scientific">Candidatus Fischerbacteria bacterium RBG_13_37_8</name>
    <dbReference type="NCBI Taxonomy" id="1817863"/>
    <lineage>
        <taxon>Bacteria</taxon>
        <taxon>Candidatus Fischeribacteriota</taxon>
    </lineage>
</organism>
<dbReference type="STRING" id="1817863.A2Y62_06695"/>
<dbReference type="SMART" id="SM00028">
    <property type="entry name" value="TPR"/>
    <property type="match status" value="3"/>
</dbReference>
<dbReference type="Proteomes" id="UP000178943">
    <property type="component" value="Unassembled WGS sequence"/>
</dbReference>
<dbReference type="InterPro" id="IPR011990">
    <property type="entry name" value="TPR-like_helical_dom_sf"/>
</dbReference>
<dbReference type="PANTHER" id="PTHR44943">
    <property type="entry name" value="CELLULOSE SYNTHASE OPERON PROTEIN C"/>
    <property type="match status" value="1"/>
</dbReference>
<feature type="repeat" description="TPR" evidence="3">
    <location>
        <begin position="708"/>
        <end position="741"/>
    </location>
</feature>
<evidence type="ECO:0000256" key="1">
    <source>
        <dbReference type="ARBA" id="ARBA00022737"/>
    </source>
</evidence>
<feature type="repeat" description="TPR" evidence="3">
    <location>
        <begin position="742"/>
        <end position="775"/>
    </location>
</feature>
<keyword evidence="1" id="KW-0677">Repeat</keyword>
<keyword evidence="2 3" id="KW-0802">TPR repeat</keyword>
<feature type="transmembrane region" description="Helical" evidence="4">
    <location>
        <begin position="144"/>
        <end position="162"/>
    </location>
</feature>
<keyword evidence="4" id="KW-0472">Membrane</keyword>
<sequence>MANNDIMEKKERNKIPEKILFFLILLLSFSFCIVQIYDYDFWWHLKTGEHICKTLSVPHRDFFSLATEGKEWINPHWLSQVLFYAVFLISGFSGIQILVAFIIAWIIYIIFKTEKKRTNAYFVLPLLYLAIYSSKDRFTARPDIFTLFFSVLFFYILHRFTFHDEKKIFLLPFLQILWVNMHGSFILGSLIIFSFFMGTLAEWILARFTKIQKAESENDLLSKTIRINTLKSKCLILLAILLITLCASFVNPYGGKIYSLYLPFLDSFKQFLSASRADSPPITIQEWLPTFSSGAAKYRHTFFHYYILLSLICFNSFILNTRKFSASLLFTFAGFFLLSVSALRNIAPFSLIAALIAIHNLSEFFSYTQLKTHYLKIAKSRQLLRAAFFIFLILLLSSIYDVFSNNYYVRHSLPNATGFGIDRFYFPAGAAHFVKETRPEGTMYNDFESGGFLMWSLYPEYMVFIDGRFTLAAPDRVQTGVDKDFRKWQELADEYKTHFAILKFPLPGTTNLISQLIESDTWKVVFIDSNSIMFMRESEINRKIIENYEIRFPPFTERLHAKMNESHFNRNSFDTKAYENFYVHPIDIMFQQVQKSIEKIQKKPIPVDVLNRGFFLHLSGFLYASMEQYSSVLLQNADYLPAHYELGLLNMQMEKYDKAFHEMKYLLDHGMTTFEVFYYAGFSAFRLGNYYEAVELLNNALIINNKHYQTCFFLSLSNIKIGNFDEAEMYMKQAIKIEPNSSNAHFNLGSIFLLKKENNKAKEEFERVLQIDPFYRKAEEELKKLN</sequence>
<dbReference type="InterPro" id="IPR019734">
    <property type="entry name" value="TPR_rpt"/>
</dbReference>